<evidence type="ECO:0000256" key="1">
    <source>
        <dbReference type="SAM" id="SignalP"/>
    </source>
</evidence>
<keyword evidence="1" id="KW-0732">Signal</keyword>
<proteinExistence type="predicted"/>
<name>A0A2A4WTH8_9GAMM</name>
<dbReference type="AlphaFoldDB" id="A0A2A4WTH8"/>
<feature type="signal peptide" evidence="1">
    <location>
        <begin position="1"/>
        <end position="20"/>
    </location>
</feature>
<feature type="chain" id="PRO_5013399990" description="DUF3108 domain-containing protein" evidence="1">
    <location>
        <begin position="21"/>
        <end position="248"/>
    </location>
</feature>
<protein>
    <recommendedName>
        <fullName evidence="4">DUF3108 domain-containing protein</fullName>
    </recommendedName>
</protein>
<reference evidence="3" key="1">
    <citation type="submission" date="2017-08" db="EMBL/GenBank/DDBJ databases">
        <title>A dynamic microbial community with high functional redundancy inhabits the cold, oxic subseafloor aquifer.</title>
        <authorList>
            <person name="Tully B.J."/>
            <person name="Wheat C.G."/>
            <person name="Glazer B.T."/>
            <person name="Huber J.A."/>
        </authorList>
    </citation>
    <scope>NUCLEOTIDE SEQUENCE [LARGE SCALE GENOMIC DNA]</scope>
</reference>
<dbReference type="Pfam" id="PF11306">
    <property type="entry name" value="DUF3108"/>
    <property type="match status" value="1"/>
</dbReference>
<organism evidence="2 3">
    <name type="scientific">SAR86 cluster bacterium</name>
    <dbReference type="NCBI Taxonomy" id="2030880"/>
    <lineage>
        <taxon>Bacteria</taxon>
        <taxon>Pseudomonadati</taxon>
        <taxon>Pseudomonadota</taxon>
        <taxon>Gammaproteobacteria</taxon>
        <taxon>SAR86 cluster</taxon>
    </lineage>
</organism>
<dbReference type="InterPro" id="IPR021457">
    <property type="entry name" value="DUF3108"/>
</dbReference>
<sequence>MNNKAIAILFALTLSSFASYCYSQNTQLLEYAAEYEASANGLAATATRSLRRIDENSYRLSNSLEASLAGQTLANLDQASEFIIDGNQVVPLNYTYQLSGVSRASHAIFFNWDADVALSTEGDESWQLQLNEGVMDQLSYQLAIRLALIDNTEIDTTFSFEVVDGDAIEMQEYHLVGEEIISTPLGELSTLKLERVREASDERVTEIWLALEWDFLLTRIEQINSSGLRISLELKSAELDGNTVRGIN</sequence>
<comment type="caution">
    <text evidence="2">The sequence shown here is derived from an EMBL/GenBank/DDBJ whole genome shotgun (WGS) entry which is preliminary data.</text>
</comment>
<dbReference type="Proteomes" id="UP000218767">
    <property type="component" value="Unassembled WGS sequence"/>
</dbReference>
<accession>A0A2A4WTH8</accession>
<evidence type="ECO:0008006" key="4">
    <source>
        <dbReference type="Google" id="ProtNLM"/>
    </source>
</evidence>
<gene>
    <name evidence="2" type="ORF">COB20_16320</name>
</gene>
<dbReference type="EMBL" id="NVUL01000125">
    <property type="protein sequence ID" value="PCI73351.1"/>
    <property type="molecule type" value="Genomic_DNA"/>
</dbReference>
<evidence type="ECO:0000313" key="3">
    <source>
        <dbReference type="Proteomes" id="UP000218767"/>
    </source>
</evidence>
<evidence type="ECO:0000313" key="2">
    <source>
        <dbReference type="EMBL" id="PCI73351.1"/>
    </source>
</evidence>